<proteinExistence type="predicted"/>
<dbReference type="AlphaFoldDB" id="D1YY64"/>
<reference evidence="2 3" key="1">
    <citation type="journal article" date="2007" name="Appl. Environ. Microbiol.">
        <title>Isolation of key methanogens for global methane emission from rice paddy fields: a novel isolate affiliated with the clone cluster rice cluster I.</title>
        <authorList>
            <person name="Sakai S."/>
            <person name="Imachi H."/>
            <person name="Sekiguchi Y."/>
            <person name="Ohashi A."/>
            <person name="Harada H."/>
            <person name="Kamagata Y."/>
        </authorList>
    </citation>
    <scope>NUCLEOTIDE SEQUENCE [LARGE SCALE GENOMIC DNA]</scope>
    <source>
        <strain evidence="3">DSM 17711 / JCM 13418 / NBRC 101707 / SANAE</strain>
    </source>
</reference>
<reference evidence="3" key="3">
    <citation type="journal article" date="2011" name="PLoS ONE">
        <title>Genome sequence of a mesophilic hydrogenotrophic methanogen Methanocella paludicola, the first cultivated representative of the order Methanocellales.</title>
        <authorList>
            <person name="Sakai S."/>
            <person name="Takaki Y."/>
            <person name="Shimamura S."/>
            <person name="Sekine M."/>
            <person name="Tajima T."/>
            <person name="Kosugi H."/>
            <person name="Ichikawa N."/>
            <person name="Tasumi E."/>
            <person name="Hiraki A.T."/>
            <person name="Shimizu A."/>
            <person name="Kato Y."/>
            <person name="Nishiko R."/>
            <person name="Mori K."/>
            <person name="Fujita N."/>
            <person name="Imachi H."/>
            <person name="Takai K."/>
        </authorList>
    </citation>
    <scope>NUCLEOTIDE SEQUENCE [LARGE SCALE GENOMIC DNA]</scope>
    <source>
        <strain evidence="3">DSM 17711 / JCM 13418 / NBRC 101707 / SANAE</strain>
    </source>
</reference>
<dbReference type="eggNOG" id="arCOG00520">
    <property type="taxonomic scope" value="Archaea"/>
</dbReference>
<dbReference type="GeneID" id="8682976"/>
<accession>D1YY64</accession>
<dbReference type="Pfam" id="PF12900">
    <property type="entry name" value="Pyridox_ox_2"/>
    <property type="match status" value="1"/>
</dbReference>
<dbReference type="InterPro" id="IPR012349">
    <property type="entry name" value="Split_barrel_FMN-bd"/>
</dbReference>
<dbReference type="InParanoid" id="D1YY64"/>
<dbReference type="STRING" id="304371.MCP_1314"/>
<dbReference type="InterPro" id="IPR024747">
    <property type="entry name" value="Pyridox_Oxase-rel"/>
</dbReference>
<dbReference type="PANTHER" id="PTHR34071:SF2">
    <property type="entry name" value="FLAVIN-NUCLEOTIDE-BINDING PROTEIN"/>
    <property type="match status" value="1"/>
</dbReference>
<dbReference type="KEGG" id="mpd:MCP_1314"/>
<organism evidence="2 3">
    <name type="scientific">Methanocella paludicola (strain DSM 17711 / JCM 13418 / NBRC 101707 / SANAE)</name>
    <dbReference type="NCBI Taxonomy" id="304371"/>
    <lineage>
        <taxon>Archaea</taxon>
        <taxon>Methanobacteriati</taxon>
        <taxon>Methanobacteriota</taxon>
        <taxon>Stenosarchaea group</taxon>
        <taxon>Methanomicrobia</taxon>
        <taxon>Methanocellales</taxon>
        <taxon>Methanocellaceae</taxon>
        <taxon>Methanocella</taxon>
    </lineage>
</organism>
<protein>
    <recommendedName>
        <fullName evidence="4">Pyridoxamine 5'-phosphate oxidase putative domain-containing protein</fullName>
    </recommendedName>
</protein>
<evidence type="ECO:0000313" key="2">
    <source>
        <dbReference type="EMBL" id="BAI61386.1"/>
    </source>
</evidence>
<feature type="region of interest" description="Disordered" evidence="1">
    <location>
        <begin position="1"/>
        <end position="22"/>
    </location>
</feature>
<evidence type="ECO:0000313" key="3">
    <source>
        <dbReference type="Proteomes" id="UP000001882"/>
    </source>
</evidence>
<dbReference type="PANTHER" id="PTHR34071">
    <property type="entry name" value="5-NITROIMIDAZOLE ANTIBIOTICS RESISTANCE PROTEIN, NIMA-FAMILY-RELATED PROTEIN-RELATED"/>
    <property type="match status" value="1"/>
</dbReference>
<sequence>MRSMIMASKTSKNNPRKKAGDDGVIKLPAMTKKETDALLKSCQVCRMALNDRVCPYLICLDYVYTGGKMYFHFADYGRKMDLIRKDPHVSVELDSYNKSVTEYQNATFMGRLSPVTDASEKKRASAALVKAIRPRTGAKKVAARHGYDKLDESLFASGDSMLMRLDVEEYVALKSPGS</sequence>
<dbReference type="EMBL" id="AP011532">
    <property type="protein sequence ID" value="BAI61386.1"/>
    <property type="molecule type" value="Genomic_DNA"/>
</dbReference>
<keyword evidence="3" id="KW-1185">Reference proteome</keyword>
<reference evidence="2 3" key="2">
    <citation type="journal article" date="2008" name="Int. J. Syst. Evol. Microbiol.">
        <title>Methanocella paludicola gen. nov., sp. nov., a methane-producing archaeon, the first isolate of the lineage 'Rice Cluster I', and proposal of the new archaeal order Methanocellales ord. nov.</title>
        <authorList>
            <person name="Sakai S."/>
            <person name="Imachi H."/>
            <person name="Hanada S."/>
            <person name="Ohashi A."/>
            <person name="Harada H."/>
            <person name="Kamagata Y."/>
        </authorList>
    </citation>
    <scope>NUCLEOTIDE SEQUENCE [LARGE SCALE GENOMIC DNA]</scope>
    <source>
        <strain evidence="3">DSM 17711 / JCM 13418 / NBRC 101707 / SANAE</strain>
    </source>
</reference>
<gene>
    <name evidence="2" type="ordered locus">MCP_1314</name>
</gene>
<dbReference type="SUPFAM" id="SSF50475">
    <property type="entry name" value="FMN-binding split barrel"/>
    <property type="match status" value="1"/>
</dbReference>
<name>D1YY64_METPS</name>
<evidence type="ECO:0008006" key="4">
    <source>
        <dbReference type="Google" id="ProtNLM"/>
    </source>
</evidence>
<evidence type="ECO:0000256" key="1">
    <source>
        <dbReference type="SAM" id="MobiDB-lite"/>
    </source>
</evidence>
<dbReference type="RefSeq" id="WP_012900065.1">
    <property type="nucleotide sequence ID" value="NC_013665.1"/>
</dbReference>
<dbReference type="Gene3D" id="2.30.110.10">
    <property type="entry name" value="Electron Transport, Fmn-binding Protein, Chain A"/>
    <property type="match status" value="1"/>
</dbReference>
<dbReference type="Proteomes" id="UP000001882">
    <property type="component" value="Chromosome"/>
</dbReference>